<keyword evidence="1" id="KW-1133">Transmembrane helix</keyword>
<sequence length="415" mass="44665">MGTKILNSRWFYVVLSILLAFLLWVYVGNDPNSVDTGTLRNVRVVFSGLEKLEERGLMISEGAEQTVNLQLSARGEVWSRLNQGDTTVVVDVSGITEPGEQSVAITSRNINFPRSITIIDSIDVRYTSPSTIDFTVSRWSSKEIPVQGTFNGSVAEGFQRRDFSFAPDTITVSGQEELVSQVDHAQITISQEDMNSTYSADCSYTLIGTNGQPIAAGLVETEPETVLVTLPVEKMKEVELTVDLIPGGGAIADNVTVDIEPRTLMVAGSAEILDQLDRISLGEIDLSKVFGTLTQSMTINLDPSLTNVSGTTEAKVTVTVEGLVTKTLEAGNIEIINKPGGYEITRNTQSCTVLIRGTQEAVDAVTASQVRIVADLSNLDLSTGSRTVPVKVYLDGSSEVGVVGEYNISISVSRS</sequence>
<keyword evidence="3" id="KW-1185">Reference proteome</keyword>
<dbReference type="PANTHER" id="PTHR37804:SF1">
    <property type="entry name" value="CDAA REGULATORY PROTEIN CDAR"/>
    <property type="match status" value="1"/>
</dbReference>
<evidence type="ECO:0000256" key="1">
    <source>
        <dbReference type="SAM" id="Phobius"/>
    </source>
</evidence>
<keyword evidence="1" id="KW-0812">Transmembrane</keyword>
<protein>
    <recommendedName>
        <fullName evidence="4">YbbR-like protein</fullName>
    </recommendedName>
</protein>
<accession>A0A096CLQ8</accession>
<dbReference type="PANTHER" id="PTHR37804">
    <property type="entry name" value="CDAA REGULATORY PROTEIN CDAR"/>
    <property type="match status" value="1"/>
</dbReference>
<feature type="transmembrane region" description="Helical" evidence="1">
    <location>
        <begin position="9"/>
        <end position="27"/>
    </location>
</feature>
<dbReference type="HOGENOM" id="CLU_039811_4_1_9"/>
<evidence type="ECO:0000313" key="3">
    <source>
        <dbReference type="Proteomes" id="UP000029585"/>
    </source>
</evidence>
<evidence type="ECO:0008006" key="4">
    <source>
        <dbReference type="Google" id="ProtNLM"/>
    </source>
</evidence>
<dbReference type="PATRIC" id="fig|742738.3.peg.1602"/>
<organism evidence="2 3">
    <name type="scientific">Flavonifractor plautii 1_3_50AFAA</name>
    <dbReference type="NCBI Taxonomy" id="742738"/>
    <lineage>
        <taxon>Bacteria</taxon>
        <taxon>Bacillati</taxon>
        <taxon>Bacillota</taxon>
        <taxon>Clostridia</taxon>
        <taxon>Eubacteriales</taxon>
        <taxon>Oscillospiraceae</taxon>
        <taxon>Flavonifractor</taxon>
    </lineage>
</organism>
<dbReference type="Proteomes" id="UP000029585">
    <property type="component" value="Unassembled WGS sequence"/>
</dbReference>
<gene>
    <name evidence="2" type="ORF">HMPREF9460_01556</name>
</gene>
<dbReference type="Gene3D" id="2.170.120.30">
    <property type="match status" value="2"/>
</dbReference>
<dbReference type="Gene3D" id="2.170.120.40">
    <property type="entry name" value="YbbR-like domain"/>
    <property type="match status" value="2"/>
</dbReference>
<dbReference type="InterPro" id="IPR053154">
    <property type="entry name" value="c-di-AMP_regulator"/>
</dbReference>
<reference evidence="2 3" key="1">
    <citation type="submission" date="2011-08" db="EMBL/GenBank/DDBJ databases">
        <title>The Genome Sequence of Clostridium orbiscindens 1_3_50AFAA.</title>
        <authorList>
            <consortium name="The Broad Institute Genome Sequencing Platform"/>
            <person name="Earl A."/>
            <person name="Ward D."/>
            <person name="Feldgarden M."/>
            <person name="Gevers D."/>
            <person name="Daigneault M."/>
            <person name="Strauss J."/>
            <person name="Allen-Vercoe E."/>
            <person name="Young S.K."/>
            <person name="Zeng Q."/>
            <person name="Gargeya S."/>
            <person name="Fitzgerald M."/>
            <person name="Haas B."/>
            <person name="Abouelleil A."/>
            <person name="Alvarado L."/>
            <person name="Arachchi H.M."/>
            <person name="Berlin A."/>
            <person name="Brown A."/>
            <person name="Chapman S.B."/>
            <person name="Chen Z."/>
            <person name="Dunbar C."/>
            <person name="Freedman E."/>
            <person name="Gearin G."/>
            <person name="Gellesch M."/>
            <person name="Goldberg J."/>
            <person name="Griggs A."/>
            <person name="Gujja S."/>
            <person name="Heiman D."/>
            <person name="Howarth C."/>
            <person name="Larson L."/>
            <person name="Lui A."/>
            <person name="MacDonald P.J.P."/>
            <person name="Montmayeur A."/>
            <person name="Murphy C."/>
            <person name="Neiman D."/>
            <person name="Pearson M."/>
            <person name="Priest M."/>
            <person name="Roberts A."/>
            <person name="Saif S."/>
            <person name="Shea T."/>
            <person name="Shenoy N."/>
            <person name="Sisk P."/>
            <person name="Stolte C."/>
            <person name="Sykes S."/>
            <person name="Wortman J."/>
            <person name="Nusbaum C."/>
            <person name="Birren B."/>
        </authorList>
    </citation>
    <scope>NUCLEOTIDE SEQUENCE [LARGE SCALE GENOMIC DNA]</scope>
    <source>
        <strain evidence="2 3">1_3_50AFAA</strain>
    </source>
</reference>
<name>A0A096CLQ8_FLAPL</name>
<dbReference type="InterPro" id="IPR012505">
    <property type="entry name" value="YbbR"/>
</dbReference>
<dbReference type="EMBL" id="ADLO01000054">
    <property type="protein sequence ID" value="KGF55722.1"/>
    <property type="molecule type" value="Genomic_DNA"/>
</dbReference>
<keyword evidence="1" id="KW-0472">Membrane</keyword>
<dbReference type="eggNOG" id="COG4856">
    <property type="taxonomic scope" value="Bacteria"/>
</dbReference>
<dbReference type="Pfam" id="PF07949">
    <property type="entry name" value="YbbR"/>
    <property type="match status" value="3"/>
</dbReference>
<evidence type="ECO:0000313" key="2">
    <source>
        <dbReference type="EMBL" id="KGF55722.1"/>
    </source>
</evidence>
<dbReference type="AlphaFoldDB" id="A0A096CLQ8"/>
<comment type="caution">
    <text evidence="2">The sequence shown here is derived from an EMBL/GenBank/DDBJ whole genome shotgun (WGS) entry which is preliminary data.</text>
</comment>
<proteinExistence type="predicted"/>
<dbReference type="RefSeq" id="WP_044940248.1">
    <property type="nucleotide sequence ID" value="NZ_KN174162.1"/>
</dbReference>